<reference evidence="2 3" key="1">
    <citation type="submission" date="2020-07" db="EMBL/GenBank/DDBJ databases">
        <title>Novel species isolated from subtropical streams in China.</title>
        <authorList>
            <person name="Lu H."/>
        </authorList>
    </citation>
    <scope>NUCLEOTIDE SEQUENCE [LARGE SCALE GENOMIC DNA]</scope>
    <source>
        <strain evidence="2 3">LX20W</strain>
    </source>
</reference>
<name>A0A7W2EPQ7_9BURK</name>
<organism evidence="2 3">
    <name type="scientific">Rugamonas brunnea</name>
    <dbReference type="NCBI Taxonomy" id="2758569"/>
    <lineage>
        <taxon>Bacteria</taxon>
        <taxon>Pseudomonadati</taxon>
        <taxon>Pseudomonadota</taxon>
        <taxon>Betaproteobacteria</taxon>
        <taxon>Burkholderiales</taxon>
        <taxon>Oxalobacteraceae</taxon>
        <taxon>Telluria group</taxon>
        <taxon>Rugamonas</taxon>
    </lineage>
</organism>
<dbReference type="EMBL" id="JACEZT010000002">
    <property type="protein sequence ID" value="MBA5636376.1"/>
    <property type="molecule type" value="Genomic_DNA"/>
</dbReference>
<protein>
    <submittedName>
        <fullName evidence="2">Type II toxin-antitoxin system RelE/ParE family toxin</fullName>
    </submittedName>
</protein>
<evidence type="ECO:0000256" key="1">
    <source>
        <dbReference type="ARBA" id="ARBA00022649"/>
    </source>
</evidence>
<dbReference type="RefSeq" id="WP_182160510.1">
    <property type="nucleotide sequence ID" value="NZ_JACEZT010000002.1"/>
</dbReference>
<keyword evidence="3" id="KW-1185">Reference proteome</keyword>
<dbReference type="Gene3D" id="3.30.2310.20">
    <property type="entry name" value="RelE-like"/>
    <property type="match status" value="1"/>
</dbReference>
<accession>A0A7W2EPQ7</accession>
<dbReference type="AlphaFoldDB" id="A0A7W2EPQ7"/>
<evidence type="ECO:0000313" key="3">
    <source>
        <dbReference type="Proteomes" id="UP000534388"/>
    </source>
</evidence>
<evidence type="ECO:0000313" key="2">
    <source>
        <dbReference type="EMBL" id="MBA5636376.1"/>
    </source>
</evidence>
<proteinExistence type="predicted"/>
<dbReference type="InterPro" id="IPR007712">
    <property type="entry name" value="RelE/ParE_toxin"/>
</dbReference>
<comment type="caution">
    <text evidence="2">The sequence shown here is derived from an EMBL/GenBank/DDBJ whole genome shotgun (WGS) entry which is preliminary data.</text>
</comment>
<dbReference type="InterPro" id="IPR035093">
    <property type="entry name" value="RelE/ParE_toxin_dom_sf"/>
</dbReference>
<dbReference type="Pfam" id="PF05016">
    <property type="entry name" value="ParE_toxin"/>
    <property type="match status" value="1"/>
</dbReference>
<keyword evidence="1" id="KW-1277">Toxin-antitoxin system</keyword>
<dbReference type="Proteomes" id="UP000534388">
    <property type="component" value="Unassembled WGS sequence"/>
</dbReference>
<gene>
    <name evidence="2" type="ORF">H3H37_04850</name>
</gene>
<sequence>MKRVIRTATYLSDLDDIWRFVARDSPQAATNLWARIDAQVDRLADPNFPRRRGRVKGTVELIAHRNYIVILLEDADAVIALNVVHAKKRYP</sequence>